<evidence type="ECO:0000256" key="5">
    <source>
        <dbReference type="ARBA" id="ARBA00022927"/>
    </source>
</evidence>
<evidence type="ECO:0000256" key="9">
    <source>
        <dbReference type="SAM" id="Coils"/>
    </source>
</evidence>
<reference evidence="12 13" key="1">
    <citation type="submission" date="2023-04" db="EMBL/GenBank/DDBJ databases">
        <title>Genome of Basidiobolus ranarum AG-B5.</title>
        <authorList>
            <person name="Stajich J.E."/>
            <person name="Carter-House D."/>
            <person name="Gryganskyi A."/>
        </authorList>
    </citation>
    <scope>NUCLEOTIDE SEQUENCE [LARGE SCALE GENOMIC DNA]</scope>
    <source>
        <strain evidence="12 13">AG-B5</strain>
    </source>
</reference>
<dbReference type="InterPro" id="IPR007705">
    <property type="entry name" value="Vesicle_trsprt_v-SNARE_N"/>
</dbReference>
<dbReference type="CDD" id="cd15862">
    <property type="entry name" value="SNARE_Vti1"/>
    <property type="match status" value="1"/>
</dbReference>
<feature type="coiled-coil region" evidence="9">
    <location>
        <begin position="35"/>
        <end position="98"/>
    </location>
</feature>
<evidence type="ECO:0000256" key="8">
    <source>
        <dbReference type="ARBA" id="ARBA00023136"/>
    </source>
</evidence>
<keyword evidence="13" id="KW-1185">Reference proteome</keyword>
<keyword evidence="5" id="KW-0653">Protein transport</keyword>
<sequence>MSDGSELFDSYEQEYSVLRESLLKKLSSQIPTLTGEEKKSVIRAAERELEEADEIVEQMEMELYNLPQSSRTRLQANLRTYKAEMNQFKKDLRSAVSNSGEREELLGDHTVLDLDSTSMDQRARLLSGTDRLQDSSRKLQDSHRLALETESLGVGILGDLRSQREQIQHTRDTLFEADSSVDRATRTLKSMASRMMTNKLISAAIILLLIMIICFIVYMKFFR</sequence>
<name>A0ABR2VWL5_9FUNG</name>
<dbReference type="PANTHER" id="PTHR21230:SF26">
    <property type="entry name" value="VESICLE TRANSPORT THROUGH INTERACTION WITH T-SNARES HOMOLOG 1A"/>
    <property type="match status" value="1"/>
</dbReference>
<dbReference type="InterPro" id="IPR038407">
    <property type="entry name" value="v-SNARE_N_sf"/>
</dbReference>
<dbReference type="SUPFAM" id="SSF58038">
    <property type="entry name" value="SNARE fusion complex"/>
    <property type="match status" value="1"/>
</dbReference>
<dbReference type="EMBL" id="JASJQH010007494">
    <property type="protein sequence ID" value="KAK9708297.1"/>
    <property type="molecule type" value="Genomic_DNA"/>
</dbReference>
<evidence type="ECO:0000313" key="12">
    <source>
        <dbReference type="EMBL" id="KAK9708297.1"/>
    </source>
</evidence>
<proteinExistence type="inferred from homology"/>
<dbReference type="PANTHER" id="PTHR21230">
    <property type="entry name" value="VESICLE TRANSPORT V-SNARE PROTEIN VTI1-RELATED"/>
    <property type="match status" value="1"/>
</dbReference>
<dbReference type="Gene3D" id="1.20.5.110">
    <property type="match status" value="1"/>
</dbReference>
<dbReference type="Pfam" id="PF05008">
    <property type="entry name" value="V-SNARE"/>
    <property type="match status" value="1"/>
</dbReference>
<keyword evidence="7 9" id="KW-0175">Coiled coil</keyword>
<evidence type="ECO:0000256" key="6">
    <source>
        <dbReference type="ARBA" id="ARBA00022989"/>
    </source>
</evidence>
<dbReference type="SUPFAM" id="SSF47661">
    <property type="entry name" value="t-snare proteins"/>
    <property type="match status" value="1"/>
</dbReference>
<feature type="domain" description="T-SNARE coiled-coil homology" evidence="11">
    <location>
        <begin position="124"/>
        <end position="191"/>
    </location>
</feature>
<comment type="similarity">
    <text evidence="2">Belongs to the VTI1 family.</text>
</comment>
<dbReference type="SMART" id="SM00397">
    <property type="entry name" value="t_SNARE"/>
    <property type="match status" value="1"/>
</dbReference>
<accession>A0ABR2VWL5</accession>
<dbReference type="Pfam" id="PF12352">
    <property type="entry name" value="V-SNARE_C"/>
    <property type="match status" value="1"/>
</dbReference>
<evidence type="ECO:0000256" key="7">
    <source>
        <dbReference type="ARBA" id="ARBA00023054"/>
    </source>
</evidence>
<keyword evidence="8 10" id="KW-0472">Membrane</keyword>
<dbReference type="InterPro" id="IPR010989">
    <property type="entry name" value="SNARE"/>
</dbReference>
<organism evidence="12 13">
    <name type="scientific">Basidiobolus ranarum</name>
    <dbReference type="NCBI Taxonomy" id="34480"/>
    <lineage>
        <taxon>Eukaryota</taxon>
        <taxon>Fungi</taxon>
        <taxon>Fungi incertae sedis</taxon>
        <taxon>Zoopagomycota</taxon>
        <taxon>Entomophthoromycotina</taxon>
        <taxon>Basidiobolomycetes</taxon>
        <taxon>Basidiobolales</taxon>
        <taxon>Basidiobolaceae</taxon>
        <taxon>Basidiobolus</taxon>
    </lineage>
</organism>
<evidence type="ECO:0000256" key="10">
    <source>
        <dbReference type="SAM" id="Phobius"/>
    </source>
</evidence>
<dbReference type="Gene3D" id="1.20.58.400">
    <property type="entry name" value="t-snare proteins"/>
    <property type="match status" value="1"/>
</dbReference>
<evidence type="ECO:0000256" key="3">
    <source>
        <dbReference type="ARBA" id="ARBA00022448"/>
    </source>
</evidence>
<comment type="subcellular location">
    <subcellularLocation>
        <location evidence="1">Membrane</location>
        <topology evidence="1">Single-pass type IV membrane protein</topology>
    </subcellularLocation>
</comment>
<keyword evidence="4 10" id="KW-0812">Transmembrane</keyword>
<protein>
    <submittedName>
        <fullName evidence="12">t-SNARE VTI1</fullName>
    </submittedName>
</protein>
<evidence type="ECO:0000259" key="11">
    <source>
        <dbReference type="SMART" id="SM00397"/>
    </source>
</evidence>
<keyword evidence="3" id="KW-0813">Transport</keyword>
<evidence type="ECO:0000313" key="13">
    <source>
        <dbReference type="Proteomes" id="UP001479436"/>
    </source>
</evidence>
<keyword evidence="6 10" id="KW-1133">Transmembrane helix</keyword>
<comment type="caution">
    <text evidence="12">The sequence shown here is derived from an EMBL/GenBank/DDBJ whole genome shotgun (WGS) entry which is preliminary data.</text>
</comment>
<evidence type="ECO:0000256" key="2">
    <source>
        <dbReference type="ARBA" id="ARBA00006108"/>
    </source>
</evidence>
<evidence type="ECO:0000256" key="4">
    <source>
        <dbReference type="ARBA" id="ARBA00022692"/>
    </source>
</evidence>
<dbReference type="Proteomes" id="UP001479436">
    <property type="component" value="Unassembled WGS sequence"/>
</dbReference>
<feature type="transmembrane region" description="Helical" evidence="10">
    <location>
        <begin position="200"/>
        <end position="221"/>
    </location>
</feature>
<dbReference type="InterPro" id="IPR000727">
    <property type="entry name" value="T_SNARE_dom"/>
</dbReference>
<gene>
    <name evidence="12" type="primary">vti1_5</name>
    <name evidence="12" type="ORF">K7432_009715</name>
</gene>
<evidence type="ECO:0000256" key="1">
    <source>
        <dbReference type="ARBA" id="ARBA00004211"/>
    </source>
</evidence>